<sequence length="203" mass="23003">MLRASNLRGYNVEGLREKLIATLYADDTTVSLQAEDSYQYLQSILDKWCMAAGACFNTTKTEVIPMGSEEFRQRVVEHQHLNDEDPPFAEGIRVARDGEATRILGTWPGNKVENINAWTVVVDRVRTVLDRWARRGPTLTGRGILSRVVAGGHTQYLAAAQGMPIEVERRLDRAILDFIWDSRWSHPVNMETLRHPRDEGGLD</sequence>
<keyword evidence="2" id="KW-1185">Reference proteome</keyword>
<organism evidence="1 2">
    <name type="scientific">Auricularia subglabra (strain TFB-10046 / SS5)</name>
    <name type="common">White-rot fungus</name>
    <name type="synonym">Auricularia delicata (strain TFB10046)</name>
    <dbReference type="NCBI Taxonomy" id="717982"/>
    <lineage>
        <taxon>Eukaryota</taxon>
        <taxon>Fungi</taxon>
        <taxon>Dikarya</taxon>
        <taxon>Basidiomycota</taxon>
        <taxon>Agaricomycotina</taxon>
        <taxon>Agaricomycetes</taxon>
        <taxon>Auriculariales</taxon>
        <taxon>Auriculariaceae</taxon>
        <taxon>Auricularia</taxon>
    </lineage>
</organism>
<proteinExistence type="predicted"/>
<dbReference type="EMBL" id="JH687862">
    <property type="protein sequence ID" value="EJD36406.1"/>
    <property type="molecule type" value="Genomic_DNA"/>
</dbReference>
<gene>
    <name evidence="1" type="ORF">AURDEDRAFT_18391</name>
</gene>
<name>J0D9E2_AURST</name>
<evidence type="ECO:0000313" key="2">
    <source>
        <dbReference type="Proteomes" id="UP000006514"/>
    </source>
</evidence>
<feature type="non-terminal residue" evidence="1">
    <location>
        <position position="203"/>
    </location>
</feature>
<dbReference type="AlphaFoldDB" id="J0D9E2"/>
<accession>J0D9E2</accession>
<evidence type="ECO:0000313" key="1">
    <source>
        <dbReference type="EMBL" id="EJD36406.1"/>
    </source>
</evidence>
<protein>
    <recommendedName>
        <fullName evidence="3">Reverse transcriptase domain-containing protein</fullName>
    </recommendedName>
</protein>
<dbReference type="KEGG" id="adl:AURDEDRAFT_18391"/>
<dbReference type="InParanoid" id="J0D9E2"/>
<reference evidence="2" key="1">
    <citation type="journal article" date="2012" name="Science">
        <title>The Paleozoic origin of enzymatic lignin decomposition reconstructed from 31 fungal genomes.</title>
        <authorList>
            <person name="Floudas D."/>
            <person name="Binder M."/>
            <person name="Riley R."/>
            <person name="Barry K."/>
            <person name="Blanchette R.A."/>
            <person name="Henrissat B."/>
            <person name="Martinez A.T."/>
            <person name="Otillar R."/>
            <person name="Spatafora J.W."/>
            <person name="Yadav J.S."/>
            <person name="Aerts A."/>
            <person name="Benoit I."/>
            <person name="Boyd A."/>
            <person name="Carlson A."/>
            <person name="Copeland A."/>
            <person name="Coutinho P.M."/>
            <person name="de Vries R.P."/>
            <person name="Ferreira P."/>
            <person name="Findley K."/>
            <person name="Foster B."/>
            <person name="Gaskell J."/>
            <person name="Glotzer D."/>
            <person name="Gorecki P."/>
            <person name="Heitman J."/>
            <person name="Hesse C."/>
            <person name="Hori C."/>
            <person name="Igarashi K."/>
            <person name="Jurgens J.A."/>
            <person name="Kallen N."/>
            <person name="Kersten P."/>
            <person name="Kohler A."/>
            <person name="Kuees U."/>
            <person name="Kumar T.K.A."/>
            <person name="Kuo A."/>
            <person name="LaButti K."/>
            <person name="Larrondo L.F."/>
            <person name="Lindquist E."/>
            <person name="Ling A."/>
            <person name="Lombard V."/>
            <person name="Lucas S."/>
            <person name="Lundell T."/>
            <person name="Martin R."/>
            <person name="McLaughlin D.J."/>
            <person name="Morgenstern I."/>
            <person name="Morin E."/>
            <person name="Murat C."/>
            <person name="Nagy L.G."/>
            <person name="Nolan M."/>
            <person name="Ohm R.A."/>
            <person name="Patyshakuliyeva A."/>
            <person name="Rokas A."/>
            <person name="Ruiz-Duenas F.J."/>
            <person name="Sabat G."/>
            <person name="Salamov A."/>
            <person name="Samejima M."/>
            <person name="Schmutz J."/>
            <person name="Slot J.C."/>
            <person name="St John F."/>
            <person name="Stenlid J."/>
            <person name="Sun H."/>
            <person name="Sun S."/>
            <person name="Syed K."/>
            <person name="Tsang A."/>
            <person name="Wiebenga A."/>
            <person name="Young D."/>
            <person name="Pisabarro A."/>
            <person name="Eastwood D.C."/>
            <person name="Martin F."/>
            <person name="Cullen D."/>
            <person name="Grigoriev I.V."/>
            <person name="Hibbett D.S."/>
        </authorList>
    </citation>
    <scope>NUCLEOTIDE SEQUENCE [LARGE SCALE GENOMIC DNA]</scope>
    <source>
        <strain evidence="2">TFB10046</strain>
    </source>
</reference>
<dbReference type="eggNOG" id="ENOG502SCY7">
    <property type="taxonomic scope" value="Eukaryota"/>
</dbReference>
<dbReference type="OrthoDB" id="2205812at2759"/>
<dbReference type="Proteomes" id="UP000006514">
    <property type="component" value="Unassembled WGS sequence"/>
</dbReference>
<evidence type="ECO:0008006" key="3">
    <source>
        <dbReference type="Google" id="ProtNLM"/>
    </source>
</evidence>